<dbReference type="GO" id="GO:0003677">
    <property type="term" value="F:DNA binding"/>
    <property type="evidence" value="ECO:0007669"/>
    <property type="project" value="InterPro"/>
</dbReference>
<dbReference type="Pfam" id="PF00196">
    <property type="entry name" value="GerE"/>
    <property type="match status" value="1"/>
</dbReference>
<evidence type="ECO:0000313" key="3">
    <source>
        <dbReference type="EMBL" id="TQL57318.1"/>
    </source>
</evidence>
<dbReference type="PROSITE" id="PS00622">
    <property type="entry name" value="HTH_LUXR_1"/>
    <property type="match status" value="1"/>
</dbReference>
<keyword evidence="1" id="KW-0175">Coiled coil</keyword>
<dbReference type="Proteomes" id="UP000316196">
    <property type="component" value="Unassembled WGS sequence"/>
</dbReference>
<accession>A0A542ZAE4</accession>
<dbReference type="CDD" id="cd06170">
    <property type="entry name" value="LuxR_C_like"/>
    <property type="match status" value="1"/>
</dbReference>
<dbReference type="RefSeq" id="WP_142094409.1">
    <property type="nucleotide sequence ID" value="NZ_BAAAMD010000003.1"/>
</dbReference>
<dbReference type="PRINTS" id="PR00038">
    <property type="entry name" value="HTHLUXR"/>
</dbReference>
<proteinExistence type="predicted"/>
<evidence type="ECO:0000259" key="2">
    <source>
        <dbReference type="PROSITE" id="PS50043"/>
    </source>
</evidence>
<dbReference type="Gene3D" id="1.10.10.10">
    <property type="entry name" value="Winged helix-like DNA-binding domain superfamily/Winged helix DNA-binding domain"/>
    <property type="match status" value="1"/>
</dbReference>
<feature type="coiled-coil region" evidence="1">
    <location>
        <begin position="720"/>
        <end position="747"/>
    </location>
</feature>
<dbReference type="GO" id="GO:0006355">
    <property type="term" value="P:regulation of DNA-templated transcription"/>
    <property type="evidence" value="ECO:0007669"/>
    <property type="project" value="InterPro"/>
</dbReference>
<protein>
    <submittedName>
        <fullName evidence="3">Regulatory LuxR family protein</fullName>
    </submittedName>
</protein>
<comment type="caution">
    <text evidence="3">The sequence shown here is derived from an EMBL/GenBank/DDBJ whole genome shotgun (WGS) entry which is preliminary data.</text>
</comment>
<feature type="domain" description="HTH luxR-type" evidence="2">
    <location>
        <begin position="727"/>
        <end position="792"/>
    </location>
</feature>
<keyword evidence="4" id="KW-1185">Reference proteome</keyword>
<organism evidence="3 4">
    <name type="scientific">Propioniferax innocua</name>
    <dbReference type="NCBI Taxonomy" id="1753"/>
    <lineage>
        <taxon>Bacteria</taxon>
        <taxon>Bacillati</taxon>
        <taxon>Actinomycetota</taxon>
        <taxon>Actinomycetes</taxon>
        <taxon>Propionibacteriales</taxon>
        <taxon>Propionibacteriaceae</taxon>
        <taxon>Propioniferax</taxon>
    </lineage>
</organism>
<dbReference type="InterPro" id="IPR016032">
    <property type="entry name" value="Sig_transdc_resp-reg_C-effctor"/>
</dbReference>
<dbReference type="PROSITE" id="PS50043">
    <property type="entry name" value="HTH_LUXR_2"/>
    <property type="match status" value="1"/>
</dbReference>
<dbReference type="InterPro" id="IPR000792">
    <property type="entry name" value="Tscrpt_reg_LuxR_C"/>
</dbReference>
<gene>
    <name evidence="3" type="ORF">FB460_2395</name>
</gene>
<evidence type="ECO:0000313" key="4">
    <source>
        <dbReference type="Proteomes" id="UP000316196"/>
    </source>
</evidence>
<dbReference type="AlphaFoldDB" id="A0A542ZAE4"/>
<dbReference type="InterPro" id="IPR036388">
    <property type="entry name" value="WH-like_DNA-bd_sf"/>
</dbReference>
<dbReference type="SMART" id="SM00421">
    <property type="entry name" value="HTH_LUXR"/>
    <property type="match status" value="1"/>
</dbReference>
<dbReference type="SUPFAM" id="SSF46894">
    <property type="entry name" value="C-terminal effector domain of the bipartite response regulators"/>
    <property type="match status" value="1"/>
</dbReference>
<dbReference type="EMBL" id="VFOR01000003">
    <property type="protein sequence ID" value="TQL57318.1"/>
    <property type="molecule type" value="Genomic_DNA"/>
</dbReference>
<dbReference type="OrthoDB" id="3202170at2"/>
<reference evidence="3 4" key="1">
    <citation type="submission" date="2019-06" db="EMBL/GenBank/DDBJ databases">
        <title>Sequencing the genomes of 1000 actinobacteria strains.</title>
        <authorList>
            <person name="Klenk H.-P."/>
        </authorList>
    </citation>
    <scope>NUCLEOTIDE SEQUENCE [LARGE SCALE GENOMIC DNA]</scope>
    <source>
        <strain evidence="3 4">DSM 8251</strain>
    </source>
</reference>
<evidence type="ECO:0000256" key="1">
    <source>
        <dbReference type="SAM" id="Coils"/>
    </source>
</evidence>
<name>A0A542ZAE4_9ACTN</name>
<sequence>MNPRVSREQSLLRFEELTWLRDRMHDRNEHGRSAVVVASPDTGLTALLQAHAATVEPAAYLGCPRNGNDDVRFWIHRGGGELESLSIPWDQALESVDRLVAADLKLLCIDDVANLAAPQRDELFADIDRWTMQGTATHVGLVATGEAWVKDLTSRAEGAVLDLGPLPIVDLAQFLVASERLEEEVAGAVAEVSHGFPGIARRICRDLSRSKRFGIDMTRSWVLSRGEGVLRDYVQQYVPPCGEAWRLLVLSVFLQPHVRFEDVRRATGLGYTMTAEVRAAEDFAWVPCAQDVNDVLARALVSDVPIEAREQVGRELEILTERFSLPPIKRLANLGILGLSDAHLAAAKTIAEDAANNGDTETLGAVGDQVMRTAANLRQVRWAQQLRLMSWQGRDWNGLIEAATVRSETTTAMDWTGLSPLFALENPGVAYKLMDVGGNGARHVAQQQGPLWMALVANEAVGDGFSAREWLRRNRCRRNECEMFLARLLIRAWTGGAAHASLRRVEARMRSQTIVADMGADTAFILALAHLALGDAAALSLWARVGAVSARDDRIVDAAFGDLLLAQSRVRQDAPEAACELAESARSQFAAIRAVNLERLAHYTVLHAALEAASTDMEHAAPAIDDPTMHPVIEAYGCYIAGRIHDAAGRSDEAVEHLFRAGKTLQRSKLHNPTLIPWRQELVQIYRKAGESKLAHLIDAERDRALARWNDRNPIPDLALRQTSESVDDLASRVSQAEARVVELALQGKTNIQIAQTLIISKRTVDTHLSNVYKKLGLSGRAQLHETFPMGWPMQGAEPIVRIV</sequence>